<organism evidence="1 2">
    <name type="scientific">Legionella geestiana</name>
    <dbReference type="NCBI Taxonomy" id="45065"/>
    <lineage>
        <taxon>Bacteria</taxon>
        <taxon>Pseudomonadati</taxon>
        <taxon>Pseudomonadota</taxon>
        <taxon>Gammaproteobacteria</taxon>
        <taxon>Legionellales</taxon>
        <taxon>Legionellaceae</taxon>
        <taxon>Legionella</taxon>
    </lineage>
</organism>
<dbReference type="Proteomes" id="UP000054785">
    <property type="component" value="Unassembled WGS sequence"/>
</dbReference>
<dbReference type="EMBL" id="LNYC01000020">
    <property type="protein sequence ID" value="KTD02402.1"/>
    <property type="molecule type" value="Genomic_DNA"/>
</dbReference>
<proteinExistence type="predicted"/>
<dbReference type="AlphaFoldDB" id="A0A0W0U301"/>
<evidence type="ECO:0000313" key="1">
    <source>
        <dbReference type="EMBL" id="KTD02402.1"/>
    </source>
</evidence>
<accession>A0A0W0U301</accession>
<protein>
    <submittedName>
        <fullName evidence="1">Dot/Icm T4SS effector</fullName>
    </submittedName>
</protein>
<sequence length="336" mass="38381">MKKLVQRLLEEFQNNYPGISLEAMTIIIESLREKVRDKGFAFNCLALSRQYRGRFDELRQFLDTLEQSMDKLANLSRCQILVEIESHWTCIDIRIREGKPDFYILDAANSPFLLPTAAYIHQRYPDTLIRYSGGNLQVSEGNCKFFAIAIALGMARIPDLHDHLATAIRDESKIIAAGRIDVIIDELIADDFCSASAREPIRKAYEKIECLPVENMPACFGELLKTMQHLRFFRTEIKDKGFLRSNGKLLDSYIAKHTRDVAVEPDSPPKKRNMAVEHFHQKIFQQAIHYLNCNSHETLKTAILKRNAAIQSPAILFNSITEETAASSVCIDNQFI</sequence>
<keyword evidence="2" id="KW-1185">Reference proteome</keyword>
<evidence type="ECO:0000313" key="2">
    <source>
        <dbReference type="Proteomes" id="UP000054785"/>
    </source>
</evidence>
<name>A0A0W0U301_9GAMM</name>
<comment type="caution">
    <text evidence="1">The sequence shown here is derived from an EMBL/GenBank/DDBJ whole genome shotgun (WGS) entry which is preliminary data.</text>
</comment>
<dbReference type="RefSeq" id="WP_028385848.1">
    <property type="nucleotide sequence ID" value="NZ_CAAAHN010000009.1"/>
</dbReference>
<dbReference type="PATRIC" id="fig|45065.4.peg.778"/>
<gene>
    <name evidence="1" type="ORF">Lgee_0731</name>
</gene>
<dbReference type="OrthoDB" id="5653708at2"/>
<reference evidence="1 2" key="1">
    <citation type="submission" date="2015-11" db="EMBL/GenBank/DDBJ databases">
        <title>Genomic analysis of 38 Legionella species identifies large and diverse effector repertoires.</title>
        <authorList>
            <person name="Burstein D."/>
            <person name="Amaro F."/>
            <person name="Zusman T."/>
            <person name="Lifshitz Z."/>
            <person name="Cohen O."/>
            <person name="Gilbert J.A."/>
            <person name="Pupko T."/>
            <person name="Shuman H.A."/>
            <person name="Segal G."/>
        </authorList>
    </citation>
    <scope>NUCLEOTIDE SEQUENCE [LARGE SCALE GENOMIC DNA]</scope>
    <source>
        <strain evidence="1 2">ATCC 49504</strain>
    </source>
</reference>